<dbReference type="PANTHER" id="PTHR23077">
    <property type="entry name" value="AAA-FAMILY ATPASE"/>
    <property type="match status" value="1"/>
</dbReference>
<dbReference type="PROSITE" id="PS00674">
    <property type="entry name" value="AAA"/>
    <property type="match status" value="1"/>
</dbReference>
<dbReference type="InterPro" id="IPR011990">
    <property type="entry name" value="TPR-like_helical_dom_sf"/>
</dbReference>
<dbReference type="InterPro" id="IPR041569">
    <property type="entry name" value="AAA_lid_3"/>
</dbReference>
<keyword evidence="6" id="KW-1185">Reference proteome</keyword>
<dbReference type="GO" id="GO:0051301">
    <property type="term" value="P:cell division"/>
    <property type="evidence" value="ECO:0007669"/>
    <property type="project" value="UniProtKB-KW"/>
</dbReference>
<dbReference type="PRINTS" id="PR00819">
    <property type="entry name" value="CBXCFQXSUPER"/>
</dbReference>
<keyword evidence="5" id="KW-0132">Cell division</keyword>
<evidence type="ECO:0000259" key="4">
    <source>
        <dbReference type="SMART" id="SM00382"/>
    </source>
</evidence>
<evidence type="ECO:0000256" key="1">
    <source>
        <dbReference type="ARBA" id="ARBA00022741"/>
    </source>
</evidence>
<dbReference type="RefSeq" id="WP_188998022.1">
    <property type="nucleotide sequence ID" value="NZ_BMOD01000001.1"/>
</dbReference>
<evidence type="ECO:0000256" key="2">
    <source>
        <dbReference type="ARBA" id="ARBA00022840"/>
    </source>
</evidence>
<dbReference type="InterPro" id="IPR027417">
    <property type="entry name" value="P-loop_NTPase"/>
</dbReference>
<sequence length="410" mass="45747">MTDSVIQALRTALQNSPRDEALLEHLIRLLLDSEQQQEALEHTRHWLGFNPTSTRALVFAVQASEAVGDLPTAQSYQTLLNALNAFQPQGAAKAAVTVSDSGTAEKLVHAQPEARNAFDDLWDTQPSSTTLEDVAGMQQVKDRIHRTLLGPLRNPGLTSMYGKSLRGGMLLYGPPGCGKTHLAKAIAGEMQARFLSISLTDVLDMYIGQSEHNLKGLFDSARKRTPCVLFFDEMDALGRKRSLVRNSNSNAIHQLLMELDGKENNDGLFVLAATNAPWDVDAALRRPGRLDRTILVLPPDREARLAILQMNFRNKPTENLDLNWLASQTEDYSGADLKHLCDTATEYALSDSLRTGVPRPIRKQDLQTAFQEVKPSTREWFELSKNFALYANENGLYDELEKYLKARKFI</sequence>
<protein>
    <submittedName>
        <fullName evidence="5">Cell division cycle protein 48</fullName>
    </submittedName>
</protein>
<accession>A0ABQ2CT15</accession>
<dbReference type="Pfam" id="PF00004">
    <property type="entry name" value="AAA"/>
    <property type="match status" value="1"/>
</dbReference>
<evidence type="ECO:0000313" key="6">
    <source>
        <dbReference type="Proteomes" id="UP000632222"/>
    </source>
</evidence>
<comment type="similarity">
    <text evidence="3">Belongs to the AAA ATPase family.</text>
</comment>
<dbReference type="Gene3D" id="1.25.40.10">
    <property type="entry name" value="Tetratricopeptide repeat domain"/>
    <property type="match status" value="1"/>
</dbReference>
<dbReference type="InterPro" id="IPR050168">
    <property type="entry name" value="AAA_ATPase_domain"/>
</dbReference>
<dbReference type="InterPro" id="IPR003593">
    <property type="entry name" value="AAA+_ATPase"/>
</dbReference>
<dbReference type="Pfam" id="PF17862">
    <property type="entry name" value="AAA_lid_3"/>
    <property type="match status" value="1"/>
</dbReference>
<keyword evidence="1 3" id="KW-0547">Nucleotide-binding</keyword>
<feature type="domain" description="AAA+ ATPase" evidence="4">
    <location>
        <begin position="165"/>
        <end position="300"/>
    </location>
</feature>
<keyword evidence="2 3" id="KW-0067">ATP-binding</keyword>
<dbReference type="InterPro" id="IPR000641">
    <property type="entry name" value="CbxX/CfxQ"/>
</dbReference>
<keyword evidence="5" id="KW-0131">Cell cycle</keyword>
<dbReference type="SMART" id="SM00382">
    <property type="entry name" value="AAA"/>
    <property type="match status" value="1"/>
</dbReference>
<dbReference type="PANTHER" id="PTHR23077:SF171">
    <property type="entry name" value="NUCLEAR VALOSIN-CONTAINING PROTEIN-LIKE"/>
    <property type="match status" value="1"/>
</dbReference>
<dbReference type="Proteomes" id="UP000632222">
    <property type="component" value="Unassembled WGS sequence"/>
</dbReference>
<organism evidence="5 6">
    <name type="scientific">Deinococcus roseus</name>
    <dbReference type="NCBI Taxonomy" id="392414"/>
    <lineage>
        <taxon>Bacteria</taxon>
        <taxon>Thermotogati</taxon>
        <taxon>Deinococcota</taxon>
        <taxon>Deinococci</taxon>
        <taxon>Deinococcales</taxon>
        <taxon>Deinococcaceae</taxon>
        <taxon>Deinococcus</taxon>
    </lineage>
</organism>
<proteinExistence type="inferred from homology"/>
<name>A0ABQ2CT15_9DEIO</name>
<dbReference type="InterPro" id="IPR003960">
    <property type="entry name" value="ATPase_AAA_CS"/>
</dbReference>
<dbReference type="InterPro" id="IPR003959">
    <property type="entry name" value="ATPase_AAA_core"/>
</dbReference>
<comment type="caution">
    <text evidence="5">The sequence shown here is derived from an EMBL/GenBank/DDBJ whole genome shotgun (WGS) entry which is preliminary data.</text>
</comment>
<dbReference type="SUPFAM" id="SSF52540">
    <property type="entry name" value="P-loop containing nucleoside triphosphate hydrolases"/>
    <property type="match status" value="1"/>
</dbReference>
<dbReference type="SUPFAM" id="SSF48452">
    <property type="entry name" value="TPR-like"/>
    <property type="match status" value="1"/>
</dbReference>
<dbReference type="Gene3D" id="3.40.50.300">
    <property type="entry name" value="P-loop containing nucleotide triphosphate hydrolases"/>
    <property type="match status" value="1"/>
</dbReference>
<evidence type="ECO:0000313" key="5">
    <source>
        <dbReference type="EMBL" id="GGJ18145.1"/>
    </source>
</evidence>
<reference evidence="6" key="1">
    <citation type="journal article" date="2019" name="Int. J. Syst. Evol. Microbiol.">
        <title>The Global Catalogue of Microorganisms (GCM) 10K type strain sequencing project: providing services to taxonomists for standard genome sequencing and annotation.</title>
        <authorList>
            <consortium name="The Broad Institute Genomics Platform"/>
            <consortium name="The Broad Institute Genome Sequencing Center for Infectious Disease"/>
            <person name="Wu L."/>
            <person name="Ma J."/>
        </authorList>
    </citation>
    <scope>NUCLEOTIDE SEQUENCE [LARGE SCALE GENOMIC DNA]</scope>
    <source>
        <strain evidence="6">JCM 14370</strain>
    </source>
</reference>
<evidence type="ECO:0000256" key="3">
    <source>
        <dbReference type="RuleBase" id="RU003651"/>
    </source>
</evidence>
<dbReference type="Gene3D" id="1.10.8.60">
    <property type="match status" value="1"/>
</dbReference>
<dbReference type="EMBL" id="BMOD01000001">
    <property type="protein sequence ID" value="GGJ18145.1"/>
    <property type="molecule type" value="Genomic_DNA"/>
</dbReference>
<gene>
    <name evidence="5" type="ORF">GCM10008938_00340</name>
</gene>